<dbReference type="RefSeq" id="WP_164513029.1">
    <property type="nucleotide sequence ID" value="NZ_CP114280.1"/>
</dbReference>
<name>A0ABY8G526_9GAMM</name>
<dbReference type="EMBL" id="CP114280">
    <property type="protein sequence ID" value="WFN55042.1"/>
    <property type="molecule type" value="Genomic_DNA"/>
</dbReference>
<proteinExistence type="predicted"/>
<reference evidence="2 3" key="1">
    <citation type="submission" date="2022-12" db="EMBL/GenBank/DDBJ databases">
        <title>Complete genome sequencing of Dickeya lacustris type strain LMG30899.</title>
        <authorList>
            <person name="Dobhal S."/>
            <person name="Arizala D."/>
            <person name="Arif M."/>
        </authorList>
    </citation>
    <scope>NUCLEOTIDE SEQUENCE [LARGE SCALE GENOMIC DNA]</scope>
    <source>
        <strain evidence="2 3">LMG30899</strain>
    </source>
</reference>
<gene>
    <name evidence="2" type="ORF">O1Q98_15540</name>
</gene>
<accession>A0ABY8G526</accession>
<keyword evidence="3" id="KW-1185">Reference proteome</keyword>
<evidence type="ECO:0000313" key="3">
    <source>
        <dbReference type="Proteomes" id="UP001219630"/>
    </source>
</evidence>
<sequence length="53" mass="5630">MGTPLIPLPQEQGSARHSPVIPSLPGNNVTGFTAPCFFAREIKRHAKGCQSIA</sequence>
<evidence type="ECO:0000256" key="1">
    <source>
        <dbReference type="SAM" id="MobiDB-lite"/>
    </source>
</evidence>
<organism evidence="2 3">
    <name type="scientific">Dickeya lacustris</name>
    <dbReference type="NCBI Taxonomy" id="2259638"/>
    <lineage>
        <taxon>Bacteria</taxon>
        <taxon>Pseudomonadati</taxon>
        <taxon>Pseudomonadota</taxon>
        <taxon>Gammaproteobacteria</taxon>
        <taxon>Enterobacterales</taxon>
        <taxon>Pectobacteriaceae</taxon>
        <taxon>Dickeya</taxon>
    </lineage>
</organism>
<feature type="region of interest" description="Disordered" evidence="1">
    <location>
        <begin position="1"/>
        <end position="22"/>
    </location>
</feature>
<evidence type="ECO:0000313" key="2">
    <source>
        <dbReference type="EMBL" id="WFN55042.1"/>
    </source>
</evidence>
<protein>
    <submittedName>
        <fullName evidence="2">Uncharacterized protein</fullName>
    </submittedName>
</protein>
<dbReference type="Proteomes" id="UP001219630">
    <property type="component" value="Chromosome"/>
</dbReference>